<protein>
    <submittedName>
        <fullName evidence="1">Uncharacterized protein</fullName>
    </submittedName>
</protein>
<name>A0ACB9HUH7_9ASTR</name>
<organism evidence="1 2">
    <name type="scientific">Smallanthus sonchifolius</name>
    <dbReference type="NCBI Taxonomy" id="185202"/>
    <lineage>
        <taxon>Eukaryota</taxon>
        <taxon>Viridiplantae</taxon>
        <taxon>Streptophyta</taxon>
        <taxon>Embryophyta</taxon>
        <taxon>Tracheophyta</taxon>
        <taxon>Spermatophyta</taxon>
        <taxon>Magnoliopsida</taxon>
        <taxon>eudicotyledons</taxon>
        <taxon>Gunneridae</taxon>
        <taxon>Pentapetalae</taxon>
        <taxon>asterids</taxon>
        <taxon>campanulids</taxon>
        <taxon>Asterales</taxon>
        <taxon>Asteraceae</taxon>
        <taxon>Asteroideae</taxon>
        <taxon>Heliantheae alliance</taxon>
        <taxon>Millerieae</taxon>
        <taxon>Smallanthus</taxon>
    </lineage>
</organism>
<accession>A0ACB9HUH7</accession>
<dbReference type="Proteomes" id="UP001056120">
    <property type="component" value="Linkage Group LG11"/>
</dbReference>
<dbReference type="EMBL" id="CM042028">
    <property type="protein sequence ID" value="KAI3799584.1"/>
    <property type="molecule type" value="Genomic_DNA"/>
</dbReference>
<gene>
    <name evidence="1" type="ORF">L1987_34883</name>
</gene>
<evidence type="ECO:0000313" key="1">
    <source>
        <dbReference type="EMBL" id="KAI3799584.1"/>
    </source>
</evidence>
<reference evidence="2" key="1">
    <citation type="journal article" date="2022" name="Mol. Ecol. Resour.">
        <title>The genomes of chicory, endive, great burdock and yacon provide insights into Asteraceae palaeo-polyploidization history and plant inulin production.</title>
        <authorList>
            <person name="Fan W."/>
            <person name="Wang S."/>
            <person name="Wang H."/>
            <person name="Wang A."/>
            <person name="Jiang F."/>
            <person name="Liu H."/>
            <person name="Zhao H."/>
            <person name="Xu D."/>
            <person name="Zhang Y."/>
        </authorList>
    </citation>
    <scope>NUCLEOTIDE SEQUENCE [LARGE SCALE GENOMIC DNA]</scope>
    <source>
        <strain evidence="2">cv. Yunnan</strain>
    </source>
</reference>
<reference evidence="1 2" key="2">
    <citation type="journal article" date="2022" name="Mol. Ecol. Resour.">
        <title>The genomes of chicory, endive, great burdock and yacon provide insights into Asteraceae paleo-polyploidization history and plant inulin production.</title>
        <authorList>
            <person name="Fan W."/>
            <person name="Wang S."/>
            <person name="Wang H."/>
            <person name="Wang A."/>
            <person name="Jiang F."/>
            <person name="Liu H."/>
            <person name="Zhao H."/>
            <person name="Xu D."/>
            <person name="Zhang Y."/>
        </authorList>
    </citation>
    <scope>NUCLEOTIDE SEQUENCE [LARGE SCALE GENOMIC DNA]</scope>
    <source>
        <strain evidence="2">cv. Yunnan</strain>
        <tissue evidence="1">Leaves</tissue>
    </source>
</reference>
<comment type="caution">
    <text evidence="1">The sequence shown here is derived from an EMBL/GenBank/DDBJ whole genome shotgun (WGS) entry which is preliminary data.</text>
</comment>
<evidence type="ECO:0000313" key="2">
    <source>
        <dbReference type="Proteomes" id="UP001056120"/>
    </source>
</evidence>
<sequence length="94" mass="10628">MEAINMKVIVDEVYALGTKTVESLMSSVAKTSFARKPEMVFCKVYKIDLKNDIEFVFIAISTPPDDSTDEEDDSLNEKLKSLRLSFTLEEVLDT</sequence>
<proteinExistence type="predicted"/>
<keyword evidence="2" id="KW-1185">Reference proteome</keyword>